<gene>
    <name evidence="1" type="ORF">MC7420_1921</name>
</gene>
<dbReference type="HOGENOM" id="CLU_865248_0_0_3"/>
<evidence type="ECO:0000313" key="1">
    <source>
        <dbReference type="EMBL" id="EDX76918.1"/>
    </source>
</evidence>
<dbReference type="OrthoDB" id="460293at2"/>
<protein>
    <submittedName>
        <fullName evidence="1">Uncharacterized protein</fullName>
    </submittedName>
</protein>
<dbReference type="EMBL" id="DS989845">
    <property type="protein sequence ID" value="EDX76918.1"/>
    <property type="molecule type" value="Genomic_DNA"/>
</dbReference>
<dbReference type="AlphaFoldDB" id="B4VME2"/>
<organism evidence="1 2">
    <name type="scientific">Coleofasciculus chthonoplastes PCC 7420</name>
    <dbReference type="NCBI Taxonomy" id="118168"/>
    <lineage>
        <taxon>Bacteria</taxon>
        <taxon>Bacillati</taxon>
        <taxon>Cyanobacteriota</taxon>
        <taxon>Cyanophyceae</taxon>
        <taxon>Coleofasciculales</taxon>
        <taxon>Coleofasciculaceae</taxon>
        <taxon>Coleofasciculus</taxon>
    </lineage>
</organism>
<accession>B4VME2</accession>
<reference evidence="1 2" key="1">
    <citation type="submission" date="2008-07" db="EMBL/GenBank/DDBJ databases">
        <authorList>
            <person name="Tandeau de Marsac N."/>
            <person name="Ferriera S."/>
            <person name="Johnson J."/>
            <person name="Kravitz S."/>
            <person name="Beeson K."/>
            <person name="Sutton G."/>
            <person name="Rogers Y.-H."/>
            <person name="Friedman R."/>
            <person name="Frazier M."/>
            <person name="Venter J.C."/>
        </authorList>
    </citation>
    <scope>NUCLEOTIDE SEQUENCE [LARGE SCALE GENOMIC DNA]</scope>
    <source>
        <strain evidence="1 2">PCC 7420</strain>
    </source>
</reference>
<name>B4VME2_9CYAN</name>
<evidence type="ECO:0000313" key="2">
    <source>
        <dbReference type="Proteomes" id="UP000003835"/>
    </source>
</evidence>
<dbReference type="RefSeq" id="WP_006099875.1">
    <property type="nucleotide sequence ID" value="NZ_DS989845.1"/>
</dbReference>
<dbReference type="eggNOG" id="ENOG50309GM">
    <property type="taxonomic scope" value="Bacteria"/>
</dbReference>
<proteinExistence type="predicted"/>
<keyword evidence="2" id="KW-1185">Reference proteome</keyword>
<dbReference type="STRING" id="118168.MC7420_1921"/>
<sequence length="329" mass="38319">MSDRPPVNASPLTSILWQAQQELLPPLQFYRLCQQVRQQSGQTRLYFYTPDSAFIDLNNGIGVREIRRFLDHLARYVRGTVQESDRTTFYLKRVRLRLKHKTQTKLLIKKAGDDCPSPLSVSAMKIDVEMAGAGMIGRVARLRINEKDFAFKAFFDPDFVWQHGPWAEIPIGIRLKYCQVTKDVPEFLFSGLDWAVWEWIYPHTHPQSRKEGITYQQFAQTEGLTKLNPLNRNNYNPHNIRLDPGGIQKAYRGRRFQDFFRSLLFYARKVRREGWKSLTPYLKPEKLRYLGVRLVSLIITGGSPRSVSSGMNWQTVLTKKSNVKHRELS</sequence>
<dbReference type="Proteomes" id="UP000003835">
    <property type="component" value="Unassembled WGS sequence"/>
</dbReference>